<name>A0ABN3VCB5_9PSEU</name>
<dbReference type="EMBL" id="BAAAUX010000013">
    <property type="protein sequence ID" value="GAA2791366.1"/>
    <property type="molecule type" value="Genomic_DNA"/>
</dbReference>
<reference evidence="2 3" key="1">
    <citation type="journal article" date="2019" name="Int. J. Syst. Evol. Microbiol.">
        <title>The Global Catalogue of Microorganisms (GCM) 10K type strain sequencing project: providing services to taxonomists for standard genome sequencing and annotation.</title>
        <authorList>
            <consortium name="The Broad Institute Genomics Platform"/>
            <consortium name="The Broad Institute Genome Sequencing Center for Infectious Disease"/>
            <person name="Wu L."/>
            <person name="Ma J."/>
        </authorList>
    </citation>
    <scope>NUCLEOTIDE SEQUENCE [LARGE SCALE GENOMIC DNA]</scope>
    <source>
        <strain evidence="2 3">JCM 9383</strain>
    </source>
</reference>
<feature type="domain" description="HTH marR-type" evidence="1">
    <location>
        <begin position="24"/>
        <end position="163"/>
    </location>
</feature>
<dbReference type="SMART" id="SM00347">
    <property type="entry name" value="HTH_MARR"/>
    <property type="match status" value="1"/>
</dbReference>
<evidence type="ECO:0000259" key="1">
    <source>
        <dbReference type="PROSITE" id="PS50995"/>
    </source>
</evidence>
<dbReference type="PANTHER" id="PTHR33164">
    <property type="entry name" value="TRANSCRIPTIONAL REGULATOR, MARR FAMILY"/>
    <property type="match status" value="1"/>
</dbReference>
<sequence>MQWNEGERTPNTLGLVNDRDAQEIAELLGLVPLLAAYFRRAHSEMPAEMREAFTTHGLTARHGAVLTQLIAGDELSVTELSHRLGVSLPTASELVGDLARADWVQRREDPANRRRTLVSLPPERRAALEGFVATRAQPILRAMEGLSPEQREGFLTGLRAWAHEVRNW</sequence>
<comment type="caution">
    <text evidence="2">The sequence shown here is derived from an EMBL/GenBank/DDBJ whole genome shotgun (WGS) entry which is preliminary data.</text>
</comment>
<dbReference type="Proteomes" id="UP001500979">
    <property type="component" value="Unassembled WGS sequence"/>
</dbReference>
<accession>A0ABN3VCB5</accession>
<dbReference type="InterPro" id="IPR039422">
    <property type="entry name" value="MarR/SlyA-like"/>
</dbReference>
<evidence type="ECO:0000313" key="2">
    <source>
        <dbReference type="EMBL" id="GAA2791366.1"/>
    </source>
</evidence>
<dbReference type="Pfam" id="PF12802">
    <property type="entry name" value="MarR_2"/>
    <property type="match status" value="1"/>
</dbReference>
<keyword evidence="3" id="KW-1185">Reference proteome</keyword>
<dbReference type="Gene3D" id="1.10.10.10">
    <property type="entry name" value="Winged helix-like DNA-binding domain superfamily/Winged helix DNA-binding domain"/>
    <property type="match status" value="1"/>
</dbReference>
<dbReference type="InterPro" id="IPR000835">
    <property type="entry name" value="HTH_MarR-typ"/>
</dbReference>
<dbReference type="PROSITE" id="PS50995">
    <property type="entry name" value="HTH_MARR_2"/>
    <property type="match status" value="1"/>
</dbReference>
<organism evidence="2 3">
    <name type="scientific">Saccharopolyspora taberi</name>
    <dbReference type="NCBI Taxonomy" id="60895"/>
    <lineage>
        <taxon>Bacteria</taxon>
        <taxon>Bacillati</taxon>
        <taxon>Actinomycetota</taxon>
        <taxon>Actinomycetes</taxon>
        <taxon>Pseudonocardiales</taxon>
        <taxon>Pseudonocardiaceae</taxon>
        <taxon>Saccharopolyspora</taxon>
    </lineage>
</organism>
<proteinExistence type="predicted"/>
<dbReference type="SUPFAM" id="SSF46785">
    <property type="entry name" value="Winged helix' DNA-binding domain"/>
    <property type="match status" value="1"/>
</dbReference>
<dbReference type="InterPro" id="IPR011991">
    <property type="entry name" value="ArsR-like_HTH"/>
</dbReference>
<dbReference type="InterPro" id="IPR036388">
    <property type="entry name" value="WH-like_DNA-bd_sf"/>
</dbReference>
<dbReference type="PANTHER" id="PTHR33164:SF99">
    <property type="entry name" value="MARR FAMILY REGULATORY PROTEIN"/>
    <property type="match status" value="1"/>
</dbReference>
<evidence type="ECO:0000313" key="3">
    <source>
        <dbReference type="Proteomes" id="UP001500979"/>
    </source>
</evidence>
<dbReference type="CDD" id="cd00090">
    <property type="entry name" value="HTH_ARSR"/>
    <property type="match status" value="1"/>
</dbReference>
<protein>
    <recommendedName>
        <fullName evidence="1">HTH marR-type domain-containing protein</fullName>
    </recommendedName>
</protein>
<dbReference type="InterPro" id="IPR036390">
    <property type="entry name" value="WH_DNA-bd_sf"/>
</dbReference>
<gene>
    <name evidence="2" type="ORF">GCM10010470_27720</name>
</gene>